<accession>A0A086A9E6</accession>
<dbReference type="RefSeq" id="WP_034709958.1">
    <property type="nucleotide sequence ID" value="NZ_JPRH01000002.1"/>
</dbReference>
<comment type="caution">
    <text evidence="2">The sequence shown here is derived from an EMBL/GenBank/DDBJ whole genome shotgun (WGS) entry which is preliminary data.</text>
</comment>
<dbReference type="SMART" id="SM00327">
    <property type="entry name" value="VWA"/>
    <property type="match status" value="1"/>
</dbReference>
<name>A0A086A9E6_9FLAO</name>
<dbReference type="STRING" id="445961.IW15_05805"/>
<feature type="domain" description="VWFA" evidence="1">
    <location>
        <begin position="5"/>
        <end position="183"/>
    </location>
</feature>
<dbReference type="Proteomes" id="UP000028705">
    <property type="component" value="Unassembled WGS sequence"/>
</dbReference>
<dbReference type="InterPro" id="IPR002035">
    <property type="entry name" value="VWF_A"/>
</dbReference>
<keyword evidence="3" id="KW-1185">Reference proteome</keyword>
<dbReference type="EMBL" id="JPRH01000002">
    <property type="protein sequence ID" value="KFF13310.1"/>
    <property type="molecule type" value="Genomic_DNA"/>
</dbReference>
<dbReference type="SUPFAM" id="SSF53300">
    <property type="entry name" value="vWA-like"/>
    <property type="match status" value="1"/>
</dbReference>
<dbReference type="InterPro" id="IPR028274">
    <property type="entry name" value="TerY-C"/>
</dbReference>
<gene>
    <name evidence="2" type="ORF">IW15_05805</name>
</gene>
<dbReference type="OrthoDB" id="9806395at2"/>
<evidence type="ECO:0000259" key="1">
    <source>
        <dbReference type="PROSITE" id="PS50234"/>
    </source>
</evidence>
<protein>
    <submittedName>
        <fullName evidence="2">von Willebrand factor A</fullName>
    </submittedName>
</protein>
<evidence type="ECO:0000313" key="2">
    <source>
        <dbReference type="EMBL" id="KFF13310.1"/>
    </source>
</evidence>
<reference evidence="2 3" key="1">
    <citation type="submission" date="2014-07" db="EMBL/GenBank/DDBJ databases">
        <title>Genome of Chryseobacterium soli DSM 19298.</title>
        <authorList>
            <person name="Stropko S.J."/>
            <person name="Pipes S.E."/>
            <person name="Newman J."/>
        </authorList>
    </citation>
    <scope>NUCLEOTIDE SEQUENCE [LARGE SCALE GENOMIC DNA]</scope>
    <source>
        <strain evidence="2 3">DSM 19298</strain>
    </source>
</reference>
<dbReference type="InterPro" id="IPR036465">
    <property type="entry name" value="vWFA_dom_sf"/>
</dbReference>
<sequence length="347" mass="38600">MRRLPIYFLVDISESMVGEPIEQVQDGIATIIKELKKDPYSLETVWISIIGFAGESEVITPLQDIISFYPPKIPIGSGTSLSKGLFTVMDCIDKEVVKTTYERKGDWKPIVFLFTDGIPTDDATAAIDRWNKNYNGKANTIAVSIGDNTNYKLLGSLSDNVLLFKNTDENSYREFFKWVTDSIKTTSQSVSEAHKEGINLSKIDSIILEKVNPEMQQRFPDNNFVVLNGKCSETKKLYLIKFKKALTDSGIEGMSTRYYRLDGAYKIEENSYLRLSSSQKSNLKISIEELQGGASCPHCANPIALATCSCGGIHCLKGEGHSTCPWCGTSDYYGFSSEGFDINRTLG</sequence>
<dbReference type="Pfam" id="PF00092">
    <property type="entry name" value="VWA"/>
    <property type="match status" value="1"/>
</dbReference>
<dbReference type="Pfam" id="PF15616">
    <property type="entry name" value="TerY_C"/>
    <property type="match status" value="1"/>
</dbReference>
<evidence type="ECO:0000313" key="3">
    <source>
        <dbReference type="Proteomes" id="UP000028705"/>
    </source>
</evidence>
<dbReference type="Gene3D" id="3.40.50.410">
    <property type="entry name" value="von Willebrand factor, type A domain"/>
    <property type="match status" value="1"/>
</dbReference>
<dbReference type="AlphaFoldDB" id="A0A086A9E6"/>
<dbReference type="eggNOG" id="COG4245">
    <property type="taxonomic scope" value="Bacteria"/>
</dbReference>
<organism evidence="2 3">
    <name type="scientific">Chryseobacterium soli</name>
    <dbReference type="NCBI Taxonomy" id="445961"/>
    <lineage>
        <taxon>Bacteria</taxon>
        <taxon>Pseudomonadati</taxon>
        <taxon>Bacteroidota</taxon>
        <taxon>Flavobacteriia</taxon>
        <taxon>Flavobacteriales</taxon>
        <taxon>Weeksellaceae</taxon>
        <taxon>Chryseobacterium group</taxon>
        <taxon>Chryseobacterium</taxon>
    </lineage>
</organism>
<proteinExistence type="predicted"/>
<dbReference type="PROSITE" id="PS50234">
    <property type="entry name" value="VWFA"/>
    <property type="match status" value="1"/>
</dbReference>